<keyword evidence="7 8" id="KW-0472">Membrane</keyword>
<evidence type="ECO:0000256" key="6">
    <source>
        <dbReference type="ARBA" id="ARBA00022989"/>
    </source>
</evidence>
<evidence type="ECO:0000256" key="5">
    <source>
        <dbReference type="ARBA" id="ARBA00022692"/>
    </source>
</evidence>
<evidence type="ECO:0000256" key="4">
    <source>
        <dbReference type="ARBA" id="ARBA00022475"/>
    </source>
</evidence>
<dbReference type="Pfam" id="PF01032">
    <property type="entry name" value="FecCD"/>
    <property type="match status" value="1"/>
</dbReference>
<feature type="transmembrane region" description="Helical" evidence="8">
    <location>
        <begin position="87"/>
        <end position="106"/>
    </location>
</feature>
<feature type="transmembrane region" description="Helical" evidence="8">
    <location>
        <begin position="304"/>
        <end position="322"/>
    </location>
</feature>
<dbReference type="PANTHER" id="PTHR30472:SF1">
    <property type="entry name" value="FE(3+) DICITRATE TRANSPORT SYSTEM PERMEASE PROTEIN FECC-RELATED"/>
    <property type="match status" value="1"/>
</dbReference>
<evidence type="ECO:0000256" key="7">
    <source>
        <dbReference type="ARBA" id="ARBA00023136"/>
    </source>
</evidence>
<dbReference type="EMBL" id="JBAWKS010000001">
    <property type="protein sequence ID" value="MEI4550835.1"/>
    <property type="molecule type" value="Genomic_DNA"/>
</dbReference>
<dbReference type="PANTHER" id="PTHR30472">
    <property type="entry name" value="FERRIC ENTEROBACTIN TRANSPORT SYSTEM PERMEASE PROTEIN"/>
    <property type="match status" value="1"/>
</dbReference>
<evidence type="ECO:0000313" key="9">
    <source>
        <dbReference type="EMBL" id="MEI4550835.1"/>
    </source>
</evidence>
<keyword evidence="5 8" id="KW-0812">Transmembrane</keyword>
<dbReference type="InterPro" id="IPR037294">
    <property type="entry name" value="ABC_BtuC-like"/>
</dbReference>
<dbReference type="CDD" id="cd06550">
    <property type="entry name" value="TM_ABC_iron-siderophores_like"/>
    <property type="match status" value="1"/>
</dbReference>
<evidence type="ECO:0000256" key="8">
    <source>
        <dbReference type="SAM" id="Phobius"/>
    </source>
</evidence>
<protein>
    <submittedName>
        <fullName evidence="9">Iron ABC transporter permease</fullName>
    </submittedName>
</protein>
<dbReference type="Gene3D" id="1.10.3470.10">
    <property type="entry name" value="ABC transporter involved in vitamin B12 uptake, BtuC"/>
    <property type="match status" value="1"/>
</dbReference>
<evidence type="ECO:0000256" key="2">
    <source>
        <dbReference type="ARBA" id="ARBA00007935"/>
    </source>
</evidence>
<accession>A0ABU8EV40</accession>
<sequence>MKIKLSVVWLIPALLLVVISLCVGNQTVTIANMVNTLLAFDASNTDHLLVFHLRIPRTFLALTVGAGLAVAGLFIQVLTRNPLAEPGLLGINAGASLAVALVIAVLQSHSIFIRYIAAMLGAGVASYLVYIFAIRQQTNGDKLKLILAGVALTAMFFSVTQIITVNSDLSVFDQYRHWVVGSLAGRGYSTLVLTLILTLVCLVIAFRIAKDIDMLMLGNETAVANGVDFKQTVLATFAVIVLLSGSATAAAGPLSFIGLCAPHIARYFVGNNINKLLLVTIILGALLTLLADILGRVLVYPAEVSVGIMLSLIGGPFFVLLVRNRTLAKL</sequence>
<keyword evidence="4" id="KW-1003">Cell membrane</keyword>
<comment type="similarity">
    <text evidence="2">Belongs to the binding-protein-dependent transport system permease family. FecCD subfamily.</text>
</comment>
<organism evidence="9 10">
    <name type="scientific">Pseudoalteromonas spongiae</name>
    <dbReference type="NCBI Taxonomy" id="298657"/>
    <lineage>
        <taxon>Bacteria</taxon>
        <taxon>Pseudomonadati</taxon>
        <taxon>Pseudomonadota</taxon>
        <taxon>Gammaproteobacteria</taxon>
        <taxon>Alteromonadales</taxon>
        <taxon>Pseudoalteromonadaceae</taxon>
        <taxon>Pseudoalteromonas</taxon>
    </lineage>
</organism>
<feature type="transmembrane region" description="Helical" evidence="8">
    <location>
        <begin position="145"/>
        <end position="167"/>
    </location>
</feature>
<dbReference type="RefSeq" id="WP_336435886.1">
    <property type="nucleotide sequence ID" value="NZ_JBAWKS010000001.1"/>
</dbReference>
<comment type="caution">
    <text evidence="9">The sequence shown here is derived from an EMBL/GenBank/DDBJ whole genome shotgun (WGS) entry which is preliminary data.</text>
</comment>
<feature type="transmembrane region" description="Helical" evidence="8">
    <location>
        <begin position="187"/>
        <end position="209"/>
    </location>
</feature>
<evidence type="ECO:0000256" key="1">
    <source>
        <dbReference type="ARBA" id="ARBA00004651"/>
    </source>
</evidence>
<gene>
    <name evidence="9" type="ORF">WAE96_14285</name>
</gene>
<reference evidence="9 10" key="1">
    <citation type="submission" date="2023-12" db="EMBL/GenBank/DDBJ databases">
        <title>Friends and Foes: Symbiotic and Algicidal bacterial influence on Karenia brevis blooms.</title>
        <authorList>
            <person name="Fei C."/>
            <person name="Mohamed A.R."/>
            <person name="Booker A."/>
            <person name="Arshad M."/>
            <person name="Klass S."/>
            <person name="Ahn S."/>
            <person name="Gilbert P.M."/>
            <person name="Heil C.A."/>
            <person name="Martinez J.M."/>
            <person name="Amin S.A."/>
        </authorList>
    </citation>
    <scope>NUCLEOTIDE SEQUENCE [LARGE SCALE GENOMIC DNA]</scope>
    <source>
        <strain evidence="9 10">CE15</strain>
    </source>
</reference>
<evidence type="ECO:0000256" key="3">
    <source>
        <dbReference type="ARBA" id="ARBA00022448"/>
    </source>
</evidence>
<keyword evidence="3" id="KW-0813">Transport</keyword>
<feature type="transmembrane region" description="Helical" evidence="8">
    <location>
        <begin position="55"/>
        <end position="75"/>
    </location>
</feature>
<proteinExistence type="inferred from homology"/>
<dbReference type="SUPFAM" id="SSF81345">
    <property type="entry name" value="ABC transporter involved in vitamin B12 uptake, BtuC"/>
    <property type="match status" value="1"/>
</dbReference>
<evidence type="ECO:0000313" key="10">
    <source>
        <dbReference type="Proteomes" id="UP001382455"/>
    </source>
</evidence>
<dbReference type="Proteomes" id="UP001382455">
    <property type="component" value="Unassembled WGS sequence"/>
</dbReference>
<dbReference type="InterPro" id="IPR000522">
    <property type="entry name" value="ABC_transptr_permease_BtuC"/>
</dbReference>
<name>A0ABU8EV40_9GAMM</name>
<keyword evidence="10" id="KW-1185">Reference proteome</keyword>
<keyword evidence="6 8" id="KW-1133">Transmembrane helix</keyword>
<feature type="transmembrane region" description="Helical" evidence="8">
    <location>
        <begin position="276"/>
        <end position="298"/>
    </location>
</feature>
<feature type="transmembrane region" description="Helical" evidence="8">
    <location>
        <begin position="112"/>
        <end position="133"/>
    </location>
</feature>
<comment type="subcellular location">
    <subcellularLocation>
        <location evidence="1">Cell membrane</location>
        <topology evidence="1">Multi-pass membrane protein</topology>
    </subcellularLocation>
</comment>